<name>A0ACC5WGW9_PANGG</name>
<reference evidence="1 2" key="1">
    <citation type="journal article" date="2022" name="bioRxiv">
        <title>An ancient truncated duplication of the anti-Mullerian hormone receptor type 2 gene is a potential conserved master sex determinant in the Pangasiidae catfish family.</title>
        <authorList>
            <person name="Wen M."/>
            <person name="Pan Q."/>
            <person name="Jouanno E."/>
            <person name="Montfort J."/>
            <person name="Zahm M."/>
            <person name="Cabau C."/>
            <person name="Klopp C."/>
            <person name="Iampietro C."/>
            <person name="Roques C."/>
            <person name="Bouchez O."/>
            <person name="Castinel A."/>
            <person name="Donnadieu C."/>
            <person name="Parrinello H."/>
            <person name="Poncet C."/>
            <person name="Belmonte E."/>
            <person name="Gautier V."/>
            <person name="Avarre J.-C."/>
            <person name="Dugue R."/>
            <person name="Gustiano R."/>
            <person name="Ha T.T.T."/>
            <person name="Campet M."/>
            <person name="Sriphairoj K."/>
            <person name="Ribolli J."/>
            <person name="de Almeida F.L."/>
            <person name="Desvignes T."/>
            <person name="Postlethwait J.H."/>
            <person name="Bucao C.F."/>
            <person name="Robinson-Rechavi M."/>
            <person name="Bobe J."/>
            <person name="Herpin A."/>
            <person name="Guiguen Y."/>
        </authorList>
    </citation>
    <scope>NUCLEOTIDE SEQUENCE [LARGE SCALE GENOMIC DNA]</scope>
    <source>
        <strain evidence="1">YG-Dec2019</strain>
    </source>
</reference>
<protein>
    <submittedName>
        <fullName evidence="1">Uncharacterized protein</fullName>
    </submittedName>
</protein>
<comment type="caution">
    <text evidence="1">The sequence shown here is derived from an EMBL/GenBank/DDBJ whole genome shotgun (WGS) entry which is preliminary data.</text>
</comment>
<evidence type="ECO:0000313" key="2">
    <source>
        <dbReference type="Proteomes" id="UP000829447"/>
    </source>
</evidence>
<accession>A0ACC5WGW9</accession>
<organism evidence="1 2">
    <name type="scientific">Pangasianodon gigas</name>
    <name type="common">Mekong giant catfish</name>
    <name type="synonym">Pangasius gigas</name>
    <dbReference type="NCBI Taxonomy" id="30993"/>
    <lineage>
        <taxon>Eukaryota</taxon>
        <taxon>Metazoa</taxon>
        <taxon>Chordata</taxon>
        <taxon>Craniata</taxon>
        <taxon>Vertebrata</taxon>
        <taxon>Euteleostomi</taxon>
        <taxon>Actinopterygii</taxon>
        <taxon>Neopterygii</taxon>
        <taxon>Teleostei</taxon>
        <taxon>Ostariophysi</taxon>
        <taxon>Siluriformes</taxon>
        <taxon>Pangasiidae</taxon>
        <taxon>Pangasianodon</taxon>
    </lineage>
</organism>
<dbReference type="EMBL" id="CM040458">
    <property type="protein sequence ID" value="MCI4378117.1"/>
    <property type="molecule type" value="Genomic_DNA"/>
</dbReference>
<evidence type="ECO:0000313" key="1">
    <source>
        <dbReference type="EMBL" id="MCI4378117.1"/>
    </source>
</evidence>
<keyword evidence="2" id="KW-1185">Reference proteome</keyword>
<sequence length="1187" mass="133123">MTSPAGPQSHFRWRWTASSSRAGVFLNGSPGEVGSVRSSCSSPGVDASLEDSFSAQFAPLPVSRSSSCLSLDSMCASQSSRAPGPTPPSSQVHTGLPAARNPQALIHRLQELKQLQQCMQEQLKAHQQEQLHKLQNEQSMLLGMVQTATEYDNIKQPCLKTTEQPEQSGSKSSHTRPRDSPVQHVNQQPKEVERTLEPGVWNQEPNVDQASSGHHSDDDYDLEEESLQPEDTNMCQKDSETEPHDRPIRSGGSGKTFEEMLDEQLKLENEKLSKISGAPTDAAKVKRPFLRRGEGLSRFTRGKTTGSFRDRATSSDTKPTPGINPSASQGPTIRSHQSAEPKRTSPKSISTTNIVTQRKTAVLNKNNFPQKTSVPVTKALAKAHVHGGLQNVRVEGQNVRSGPVQHLSKSNNKLEGQKVLSDIMVDIIKGASRQLHSMDEQSARIAENSFEVWLKERGEHWERDQHREHVELGEFELLERAADEFSFSSNSSFINTLLRRDGRRLSSTPVKSPPKSSVPDRCLDSGTGLNKALSPTVPPVDSVAVMEGTSTQPEEVMAECSGDEDVEESDSSLCSNTVFHQPAIVQNLQEPFRFQVSAPLYDKRSYQDRDRAGSSEGEEESHRDSTLVDTRGQVEFDDDDTWNEPENSTCTPAKMDDQADRVLKRKIAISKGAELDHCSNSPLDHEPEPPPTCQLVAKLFPALKPKPCPPPPELPDSDGHSEQGAARSTLLRERLVELEIEIERFRKENAALSRLRQENQEFQEKLRKERAEFEQNMADERAKWEEFKREEGRKLQREKKLFEKHAAAARARPDKQERDEIQSLKQQVNTLQEDLRKREARWTSTHSRLRQQIDILSAENATLRDQVRTLEKLRLSTWRNAESEREKERGRFSASSNSSNTMTAKSKSPSSSIKSSPPENSKKMESLEVQNPPKIPAKSASTTCSTDWPKEPCGPLHAPDHLIVSELKSHDPQLIKNSTLSVLEVDSPRGITGKSELEQEEIIYTDGKIEKMFPDGGRLIVFPNGTRKEVSADGLSVRVTFFNGDIKQIMPDQRVIYYYAEAQTTHTTYPDGMEVLQFPNNQIEKHFTDGHKEIIFPDQTVKNLYPDGREESVLVDGTIIQQNPDGTKQIQFNTGQRELHTAEFKRREYPDGTVKTVYSDGRQETRYPTGRVRLKNPEGHVIMDTKA</sequence>
<gene>
    <name evidence="1" type="ORF">PGIGA_G00212210</name>
</gene>
<dbReference type="Proteomes" id="UP000829447">
    <property type="component" value="Linkage Group LG5"/>
</dbReference>
<proteinExistence type="predicted"/>